<dbReference type="Gene3D" id="3.30.110.120">
    <property type="match status" value="1"/>
</dbReference>
<dbReference type="Pfam" id="PF22521">
    <property type="entry name" value="HypF_C_2"/>
    <property type="match status" value="1"/>
</dbReference>
<evidence type="ECO:0000256" key="7">
    <source>
        <dbReference type="ARBA" id="ARBA00048220"/>
    </source>
</evidence>
<comment type="pathway">
    <text evidence="1">Protein modification; [NiFe] hydrogenase maturation.</text>
</comment>
<evidence type="ECO:0000256" key="2">
    <source>
        <dbReference type="ARBA" id="ARBA00008097"/>
    </source>
</evidence>
<dbReference type="GO" id="GO:0016874">
    <property type="term" value="F:ligase activity"/>
    <property type="evidence" value="ECO:0007669"/>
    <property type="project" value="UniProtKB-UniRule"/>
</dbReference>
<dbReference type="InterPro" id="IPR017968">
    <property type="entry name" value="Acylphosphatase_CS"/>
</dbReference>
<dbReference type="SUPFAM" id="SSF55821">
    <property type="entry name" value="YrdC/RibB"/>
    <property type="match status" value="1"/>
</dbReference>
<dbReference type="InterPro" id="IPR006070">
    <property type="entry name" value="Sua5-like_dom"/>
</dbReference>
<comment type="similarity">
    <text evidence="2 8">Belongs to the carbamoyltransferase HypF family.</text>
</comment>
<evidence type="ECO:0000313" key="12">
    <source>
        <dbReference type="EMBL" id="GBF79458.1"/>
    </source>
</evidence>
<dbReference type="InterPro" id="IPR001792">
    <property type="entry name" value="Acylphosphatase-like_dom"/>
</dbReference>
<dbReference type="InterPro" id="IPR041440">
    <property type="entry name" value="HypF_C"/>
</dbReference>
<reference evidence="13" key="1">
    <citation type="submission" date="2017-05" db="EMBL/GenBank/DDBJ databases">
        <title>Physiological properties and genetic analysis related to exopolysaccharide production of fresh-water unicellular cyanobacterium Aphanothece sacrum, Suizenji Nori, that has been cultured as a food source in Japan.</title>
        <authorList>
            <person name="Kanesaki Y."/>
            <person name="Yoshikawa S."/>
            <person name="Ohki K."/>
        </authorList>
    </citation>
    <scope>NUCLEOTIDE SEQUENCE [LARGE SCALE GENOMIC DNA]</scope>
    <source>
        <strain evidence="13">FPU1</strain>
    </source>
</reference>
<evidence type="ECO:0000256" key="9">
    <source>
        <dbReference type="PROSITE-ProRule" id="PRU00520"/>
    </source>
</evidence>
<dbReference type="InterPro" id="IPR051060">
    <property type="entry name" value="Carbamoyltrans_HypF-like"/>
</dbReference>
<dbReference type="SUPFAM" id="SSF54975">
    <property type="entry name" value="Acylphosphatase/BLUF domain-like"/>
    <property type="match status" value="1"/>
</dbReference>
<keyword evidence="13" id="KW-1185">Reference proteome</keyword>
<dbReference type="FunFam" id="3.30.420.40:FF:000124">
    <property type="entry name" value="Carbamoyltransferase HypF"/>
    <property type="match status" value="1"/>
</dbReference>
<sequence length="771" mass="86351">MTKKRLKLIIKGAVQGVGFRPFIYRLATELQLVGWVNNSASGVFIEVEGKPAILDTFLTRITLEKPPRSQIQSLEKTWLDYLGYTTFEIRHSISGEKTVIILPDLATCSDCLKDIFAPHNRRYYYPFTNCTNCGPRYTIIKALPYDRLHTTMKHFSLCSQCENEYQNPFDRRFHAQPNACPSCGPQLALWDKKRSVLGIKNEALKNTVNAIKDGKIIAIKGLGGFHLIVDANNLTAINQLRQRKVRPHKPFALMYPSLELIKNDCEVSYLEEQLLTSPENPIVLLKKKKETNDLWESIAPNNPYLGVMLPGTPLHHLLLKDLGVPVIATSGNIADEPICIDNEEALQRLGHIADLFLVHNRPIIRPVDDSVVRVMGDREMSIRRARGYAPFPLKISDKLPCNQSILAVGGHLKNTVAILQNNQVFISQHIGDLGTKEALQSFYQVMESLTDIYEFKPEIIACDTHPDYLSSQFANSQNLPLVKVQHHYAHVLSCMAENQVNLPVLGVAWDGTGYGDDGTIWGGEFLLVTTDNYQRIAHFRHFKLPGGNQAVKDLRKIALGLIYELFGSLKISDKLPLFATFSPQELTLVEQMLSRNLNAPLTSSVGRLFDGVAALLGICQQVSFEGQGAMGLEYAMAQTKTDSIYNYKIVGSNFPLIIDWELIIRGILDDIANQVTHAEIAAKFHNTLVEIIVKIAHKIGQKNVVLTGGCWQNKYLTERSIIRLRQENFTPIWHQKVPPNDGGIALGQIIAALFSYKYSVSASTGLTMLNQ</sequence>
<dbReference type="Pfam" id="PF01300">
    <property type="entry name" value="Sua5_yciO_yrdC"/>
    <property type="match status" value="1"/>
</dbReference>
<dbReference type="InterPro" id="IPR055128">
    <property type="entry name" value="HypF_C_2"/>
</dbReference>
<dbReference type="UniPathway" id="UPA00335"/>
<dbReference type="InterPro" id="IPR004421">
    <property type="entry name" value="Carbamoyltransferase_HypF"/>
</dbReference>
<dbReference type="GO" id="GO:0016743">
    <property type="term" value="F:carboxyl- or carbamoyltransferase activity"/>
    <property type="evidence" value="ECO:0007669"/>
    <property type="project" value="UniProtKB-UniRule"/>
</dbReference>
<feature type="active site" evidence="9">
    <location>
        <position position="20"/>
    </location>
</feature>
<proteinExistence type="inferred from homology"/>
<keyword evidence="3" id="KW-0436">Ligase</keyword>
<evidence type="ECO:0000256" key="6">
    <source>
        <dbReference type="ARBA" id="ARBA00022833"/>
    </source>
</evidence>
<dbReference type="Gene3D" id="3.90.870.50">
    <property type="match status" value="1"/>
</dbReference>
<dbReference type="GO" id="GO:0003725">
    <property type="term" value="F:double-stranded RNA binding"/>
    <property type="evidence" value="ECO:0007669"/>
    <property type="project" value="InterPro"/>
</dbReference>
<accession>A0A401IDU1</accession>
<feature type="active site" evidence="9">
    <location>
        <position position="38"/>
    </location>
</feature>
<dbReference type="Proteomes" id="UP000287247">
    <property type="component" value="Unassembled WGS sequence"/>
</dbReference>
<keyword evidence="9" id="KW-0378">Hydrolase</keyword>
<evidence type="ECO:0000256" key="1">
    <source>
        <dbReference type="ARBA" id="ARBA00004711"/>
    </source>
</evidence>
<dbReference type="PANTHER" id="PTHR42959">
    <property type="entry name" value="CARBAMOYLTRANSFERASE"/>
    <property type="match status" value="1"/>
</dbReference>
<comment type="catalytic activity">
    <reaction evidence="7">
        <text>C-terminal L-cysteinyl-[HypE protein] + carbamoyl phosphate + ATP + H2O = C-terminal S-carboxamide-L-cysteinyl-[HypE protein] + AMP + phosphate + diphosphate + H(+)</text>
        <dbReference type="Rhea" id="RHEA:55636"/>
        <dbReference type="Rhea" id="RHEA-COMP:14247"/>
        <dbReference type="Rhea" id="RHEA-COMP:14392"/>
        <dbReference type="ChEBI" id="CHEBI:15377"/>
        <dbReference type="ChEBI" id="CHEBI:15378"/>
        <dbReference type="ChEBI" id="CHEBI:30616"/>
        <dbReference type="ChEBI" id="CHEBI:33019"/>
        <dbReference type="ChEBI" id="CHEBI:43474"/>
        <dbReference type="ChEBI" id="CHEBI:58228"/>
        <dbReference type="ChEBI" id="CHEBI:76913"/>
        <dbReference type="ChEBI" id="CHEBI:139126"/>
        <dbReference type="ChEBI" id="CHEBI:456215"/>
    </reaction>
</comment>
<dbReference type="Pfam" id="PF00708">
    <property type="entry name" value="Acylphosphatase"/>
    <property type="match status" value="1"/>
</dbReference>
<dbReference type="EMBL" id="BDQK01000002">
    <property type="protein sequence ID" value="GBF79458.1"/>
    <property type="molecule type" value="Genomic_DNA"/>
</dbReference>
<dbReference type="PIRSF" id="PIRSF006256">
    <property type="entry name" value="CMPcnvr_hdrg_mat"/>
    <property type="match status" value="1"/>
</dbReference>
<dbReference type="GO" id="GO:0008270">
    <property type="term" value="F:zinc ion binding"/>
    <property type="evidence" value="ECO:0007669"/>
    <property type="project" value="UniProtKB-KW"/>
</dbReference>
<evidence type="ECO:0000259" key="10">
    <source>
        <dbReference type="PROSITE" id="PS51160"/>
    </source>
</evidence>
<dbReference type="Gene3D" id="3.30.420.360">
    <property type="match status" value="1"/>
</dbReference>
<dbReference type="NCBIfam" id="TIGR00143">
    <property type="entry name" value="hypF"/>
    <property type="match status" value="1"/>
</dbReference>
<organism evidence="12 13">
    <name type="scientific">Aphanothece sacrum FPU1</name>
    <dbReference type="NCBI Taxonomy" id="1920663"/>
    <lineage>
        <taxon>Bacteria</taxon>
        <taxon>Bacillati</taxon>
        <taxon>Cyanobacteriota</taxon>
        <taxon>Cyanophyceae</taxon>
        <taxon>Oscillatoriophycideae</taxon>
        <taxon>Chroococcales</taxon>
        <taxon>Aphanothecaceae</taxon>
        <taxon>Aphanothece</taxon>
    </lineage>
</organism>
<comment type="catalytic activity">
    <reaction evidence="9">
        <text>an acyl phosphate + H2O = a carboxylate + phosphate + H(+)</text>
        <dbReference type="Rhea" id="RHEA:14965"/>
        <dbReference type="ChEBI" id="CHEBI:15377"/>
        <dbReference type="ChEBI" id="CHEBI:15378"/>
        <dbReference type="ChEBI" id="CHEBI:29067"/>
        <dbReference type="ChEBI" id="CHEBI:43474"/>
        <dbReference type="ChEBI" id="CHEBI:59918"/>
        <dbReference type="EC" id="3.6.1.7"/>
    </reaction>
</comment>
<dbReference type="InterPro" id="IPR043129">
    <property type="entry name" value="ATPase_NBD"/>
</dbReference>
<evidence type="ECO:0000256" key="4">
    <source>
        <dbReference type="ARBA" id="ARBA00022723"/>
    </source>
</evidence>
<gene>
    <name evidence="12" type="ORF">AsFPU1_0853</name>
</gene>
<evidence type="ECO:0000313" key="13">
    <source>
        <dbReference type="Proteomes" id="UP000287247"/>
    </source>
</evidence>
<dbReference type="PROSITE" id="PS00150">
    <property type="entry name" value="ACYLPHOSPHATASE_1"/>
    <property type="match status" value="1"/>
</dbReference>
<dbReference type="InterPro" id="IPR011125">
    <property type="entry name" value="Znf_HypF"/>
</dbReference>
<name>A0A401IDU1_APHSA</name>
<dbReference type="GO" id="GO:0051604">
    <property type="term" value="P:protein maturation"/>
    <property type="evidence" value="ECO:0007669"/>
    <property type="project" value="TreeGrafter"/>
</dbReference>
<comment type="caution">
    <text evidence="12">The sequence shown here is derived from an EMBL/GenBank/DDBJ whole genome shotgun (WGS) entry which is preliminary data.</text>
</comment>
<evidence type="ECO:0000256" key="3">
    <source>
        <dbReference type="ARBA" id="ARBA00022598"/>
    </source>
</evidence>
<evidence type="ECO:0000256" key="5">
    <source>
        <dbReference type="ARBA" id="ARBA00022771"/>
    </source>
</evidence>
<dbReference type="Pfam" id="PF17788">
    <property type="entry name" value="HypF_C"/>
    <property type="match status" value="1"/>
</dbReference>
<dbReference type="RefSeq" id="WP_124976272.1">
    <property type="nucleotide sequence ID" value="NZ_BDQK01000002.1"/>
</dbReference>
<dbReference type="PANTHER" id="PTHR42959:SF1">
    <property type="entry name" value="CARBAMOYLTRANSFERASE HYPF"/>
    <property type="match status" value="1"/>
</dbReference>
<dbReference type="GO" id="GO:0003998">
    <property type="term" value="F:acylphosphatase activity"/>
    <property type="evidence" value="ECO:0007669"/>
    <property type="project" value="UniProtKB-EC"/>
</dbReference>
<dbReference type="Gene3D" id="3.30.420.40">
    <property type="match status" value="1"/>
</dbReference>
<feature type="domain" description="Acylphosphatase-like" evidence="10">
    <location>
        <begin position="5"/>
        <end position="91"/>
    </location>
</feature>
<keyword evidence="4" id="KW-0479">Metal-binding</keyword>
<feature type="domain" description="YrdC-like" evidence="11">
    <location>
        <begin position="201"/>
        <end position="387"/>
    </location>
</feature>
<evidence type="ECO:0000259" key="11">
    <source>
        <dbReference type="PROSITE" id="PS51163"/>
    </source>
</evidence>
<dbReference type="AlphaFoldDB" id="A0A401IDU1"/>
<dbReference type="PROSITE" id="PS51160">
    <property type="entry name" value="ACYLPHOSPHATASE_3"/>
    <property type="match status" value="1"/>
</dbReference>
<dbReference type="InterPro" id="IPR017945">
    <property type="entry name" value="DHBP_synth_RibB-like_a/b_dom"/>
</dbReference>
<dbReference type="EC" id="6.2.-.-" evidence="8"/>
<dbReference type="OrthoDB" id="9808093at2"/>
<evidence type="ECO:0000256" key="8">
    <source>
        <dbReference type="PIRNR" id="PIRNR006256"/>
    </source>
</evidence>
<dbReference type="PROSITE" id="PS51163">
    <property type="entry name" value="YRDC"/>
    <property type="match status" value="1"/>
</dbReference>
<dbReference type="SUPFAM" id="SSF53067">
    <property type="entry name" value="Actin-like ATPase domain"/>
    <property type="match status" value="1"/>
</dbReference>
<dbReference type="Pfam" id="PF07503">
    <property type="entry name" value="zf-HYPF"/>
    <property type="match status" value="2"/>
</dbReference>
<protein>
    <recommendedName>
        <fullName evidence="8">Carbamoyltransferase</fullName>
        <ecNumber evidence="8">6.2.-.-</ecNumber>
    </recommendedName>
</protein>
<keyword evidence="5" id="KW-0863">Zinc-finger</keyword>
<dbReference type="InterPro" id="IPR036046">
    <property type="entry name" value="Acylphosphatase-like_dom_sf"/>
</dbReference>
<keyword evidence="6" id="KW-0862">Zinc</keyword>